<protein>
    <submittedName>
        <fullName evidence="3">Uncharacterized protein</fullName>
    </submittedName>
</protein>
<feature type="compositionally biased region" description="Basic residues" evidence="1">
    <location>
        <begin position="203"/>
        <end position="221"/>
    </location>
</feature>
<reference evidence="3 4" key="1">
    <citation type="journal article" date="2014" name="PLoS Genet.">
        <title>Analysis of the Phlebiopsis gigantea genome, transcriptome and secretome provides insight into its pioneer colonization strategies of wood.</title>
        <authorList>
            <person name="Hori C."/>
            <person name="Ishida T."/>
            <person name="Igarashi K."/>
            <person name="Samejima M."/>
            <person name="Suzuki H."/>
            <person name="Master E."/>
            <person name="Ferreira P."/>
            <person name="Ruiz-Duenas F.J."/>
            <person name="Held B."/>
            <person name="Canessa P."/>
            <person name="Larrondo L.F."/>
            <person name="Schmoll M."/>
            <person name="Druzhinina I.S."/>
            <person name="Kubicek C.P."/>
            <person name="Gaskell J.A."/>
            <person name="Kersten P."/>
            <person name="St John F."/>
            <person name="Glasner J."/>
            <person name="Sabat G."/>
            <person name="Splinter BonDurant S."/>
            <person name="Syed K."/>
            <person name="Yadav J."/>
            <person name="Mgbeahuruike A.C."/>
            <person name="Kovalchuk A."/>
            <person name="Asiegbu F.O."/>
            <person name="Lackner G."/>
            <person name="Hoffmeister D."/>
            <person name="Rencoret J."/>
            <person name="Gutierrez A."/>
            <person name="Sun H."/>
            <person name="Lindquist E."/>
            <person name="Barry K."/>
            <person name="Riley R."/>
            <person name="Grigoriev I.V."/>
            <person name="Henrissat B."/>
            <person name="Kues U."/>
            <person name="Berka R.M."/>
            <person name="Martinez A.T."/>
            <person name="Covert S.F."/>
            <person name="Blanchette R.A."/>
            <person name="Cullen D."/>
        </authorList>
    </citation>
    <scope>NUCLEOTIDE SEQUENCE [LARGE SCALE GENOMIC DNA]</scope>
    <source>
        <strain evidence="3 4">11061_1 CR5-6</strain>
    </source>
</reference>
<evidence type="ECO:0000256" key="2">
    <source>
        <dbReference type="SAM" id="Phobius"/>
    </source>
</evidence>
<dbReference type="Proteomes" id="UP000053257">
    <property type="component" value="Unassembled WGS sequence"/>
</dbReference>
<feature type="region of interest" description="Disordered" evidence="1">
    <location>
        <begin position="124"/>
        <end position="164"/>
    </location>
</feature>
<accession>A0A0C3S8G9</accession>
<dbReference type="AlphaFoldDB" id="A0A0C3S8G9"/>
<keyword evidence="2" id="KW-0812">Transmembrane</keyword>
<evidence type="ECO:0000313" key="3">
    <source>
        <dbReference type="EMBL" id="KIP05320.1"/>
    </source>
</evidence>
<feature type="region of interest" description="Disordered" evidence="1">
    <location>
        <begin position="90"/>
        <end position="111"/>
    </location>
</feature>
<dbReference type="HOGENOM" id="CLU_814108_0_0_1"/>
<gene>
    <name evidence="3" type="ORF">PHLGIDRAFT_153984</name>
</gene>
<feature type="transmembrane region" description="Helical" evidence="2">
    <location>
        <begin position="179"/>
        <end position="200"/>
    </location>
</feature>
<sequence length="341" mass="37783">MARWRFAPRRASSLSGSVIGSRYWRMLGGASVRRRPNIAHAARSRIAVARHAGRREARCPRSLRADLAPASTSRSLIPWRPRCHRGVAHVRPPERQYSAGSGLASQKAQRAGDRCRRAARCIDESSASTSTQERRDTLRAASPINIRSRRVTRPPTAAPPARRRSNLASNLTAAARRRAISAFFSHLFLLVLFSLLPVLGRRRGASQNGRRRRRRRARRRRVVSEEGRLARCSRCGVACRQRERTRRGTCRTRRAGARTHADGLAGGSTCGCTGLRCASACVEPGATPWLARLGARAQSSARRSRRSGPVCGGVPPGRSRRRRRRRPPSEARPARTGASRR</sequence>
<keyword evidence="2" id="KW-1133">Transmembrane helix</keyword>
<name>A0A0C3S8G9_PHLG1</name>
<keyword evidence="4" id="KW-1185">Reference proteome</keyword>
<evidence type="ECO:0000256" key="1">
    <source>
        <dbReference type="SAM" id="MobiDB-lite"/>
    </source>
</evidence>
<feature type="compositionally biased region" description="Low complexity" evidence="1">
    <location>
        <begin position="296"/>
        <end position="309"/>
    </location>
</feature>
<dbReference type="EMBL" id="KN840546">
    <property type="protein sequence ID" value="KIP05320.1"/>
    <property type="molecule type" value="Genomic_DNA"/>
</dbReference>
<keyword evidence="2" id="KW-0472">Membrane</keyword>
<evidence type="ECO:0000313" key="4">
    <source>
        <dbReference type="Proteomes" id="UP000053257"/>
    </source>
</evidence>
<organism evidence="3 4">
    <name type="scientific">Phlebiopsis gigantea (strain 11061_1 CR5-6)</name>
    <name type="common">White-rot fungus</name>
    <name type="synonym">Peniophora gigantea</name>
    <dbReference type="NCBI Taxonomy" id="745531"/>
    <lineage>
        <taxon>Eukaryota</taxon>
        <taxon>Fungi</taxon>
        <taxon>Dikarya</taxon>
        <taxon>Basidiomycota</taxon>
        <taxon>Agaricomycotina</taxon>
        <taxon>Agaricomycetes</taxon>
        <taxon>Polyporales</taxon>
        <taxon>Phanerochaetaceae</taxon>
        <taxon>Phlebiopsis</taxon>
    </lineage>
</organism>
<feature type="region of interest" description="Disordered" evidence="1">
    <location>
        <begin position="296"/>
        <end position="341"/>
    </location>
</feature>
<feature type="region of interest" description="Disordered" evidence="1">
    <location>
        <begin position="203"/>
        <end position="223"/>
    </location>
</feature>
<proteinExistence type="predicted"/>